<gene>
    <name evidence="6" type="ORF">GWA01_03880</name>
</gene>
<evidence type="ECO:0000259" key="5">
    <source>
        <dbReference type="PROSITE" id="PS50977"/>
    </source>
</evidence>
<organism evidence="6 7">
    <name type="scientific">Gluconobacter wancherniae NBRC 103581</name>
    <dbReference type="NCBI Taxonomy" id="656744"/>
    <lineage>
        <taxon>Bacteria</taxon>
        <taxon>Pseudomonadati</taxon>
        <taxon>Pseudomonadota</taxon>
        <taxon>Alphaproteobacteria</taxon>
        <taxon>Acetobacterales</taxon>
        <taxon>Acetobacteraceae</taxon>
        <taxon>Gluconobacter</taxon>
    </lineage>
</organism>
<dbReference type="SUPFAM" id="SSF48498">
    <property type="entry name" value="Tetracyclin repressor-like, C-terminal domain"/>
    <property type="match status" value="1"/>
</dbReference>
<evidence type="ECO:0000313" key="7">
    <source>
        <dbReference type="Proteomes" id="UP000321230"/>
    </source>
</evidence>
<dbReference type="AlphaFoldDB" id="A0A511AWN7"/>
<evidence type="ECO:0000256" key="4">
    <source>
        <dbReference type="PROSITE-ProRule" id="PRU00335"/>
    </source>
</evidence>
<sequence>MRCTSPDHKPQPRKRNRAACERALTDAALSLFSEQGFETTTTREIGARAGCSEALIQRYFGSKAGLLIAVIRNEECDRAFTDFRDGPIAQDLTHELRNSFSFLMRHMDSITPRLRVLMARALVDTDFRKEFAELPKRGLLLAYLTMRLEACEKKGWIEPGTDISAAAFMMITLCLQTSFIMREAFDIPCEERTRTAMDMLTLCQRGIERR</sequence>
<dbReference type="PANTHER" id="PTHR30055:SF234">
    <property type="entry name" value="HTH-TYPE TRANSCRIPTIONAL REGULATOR BETI"/>
    <property type="match status" value="1"/>
</dbReference>
<evidence type="ECO:0000313" key="6">
    <source>
        <dbReference type="EMBL" id="GEK92618.1"/>
    </source>
</evidence>
<dbReference type="PRINTS" id="PR00455">
    <property type="entry name" value="HTHTETR"/>
</dbReference>
<comment type="caution">
    <text evidence="6">The sequence shown here is derived from an EMBL/GenBank/DDBJ whole genome shotgun (WGS) entry which is preliminary data.</text>
</comment>
<evidence type="ECO:0000256" key="3">
    <source>
        <dbReference type="ARBA" id="ARBA00023163"/>
    </source>
</evidence>
<keyword evidence="2 4" id="KW-0238">DNA-binding</keyword>
<dbReference type="PANTHER" id="PTHR30055">
    <property type="entry name" value="HTH-TYPE TRANSCRIPTIONAL REGULATOR RUTR"/>
    <property type="match status" value="1"/>
</dbReference>
<dbReference type="PROSITE" id="PS50977">
    <property type="entry name" value="HTH_TETR_2"/>
    <property type="match status" value="1"/>
</dbReference>
<feature type="DNA-binding region" description="H-T-H motif" evidence="4">
    <location>
        <begin position="41"/>
        <end position="60"/>
    </location>
</feature>
<dbReference type="InterPro" id="IPR050109">
    <property type="entry name" value="HTH-type_TetR-like_transc_reg"/>
</dbReference>
<dbReference type="Proteomes" id="UP000321230">
    <property type="component" value="Unassembled WGS sequence"/>
</dbReference>
<proteinExistence type="predicted"/>
<keyword evidence="3" id="KW-0804">Transcription</keyword>
<dbReference type="InterPro" id="IPR009057">
    <property type="entry name" value="Homeodomain-like_sf"/>
</dbReference>
<name>A0A511AWN7_9PROT</name>
<reference evidence="6 7" key="1">
    <citation type="submission" date="2019-07" db="EMBL/GenBank/DDBJ databases">
        <title>Whole genome shotgun sequence of Gluconobacter wancherniae NBRC 103581.</title>
        <authorList>
            <person name="Hosoyama A."/>
            <person name="Uohara A."/>
            <person name="Ohji S."/>
            <person name="Ichikawa N."/>
        </authorList>
    </citation>
    <scope>NUCLEOTIDE SEQUENCE [LARGE SCALE GENOMIC DNA]</scope>
    <source>
        <strain evidence="6 7">NBRC 103581</strain>
    </source>
</reference>
<feature type="domain" description="HTH tetR-type" evidence="5">
    <location>
        <begin position="18"/>
        <end position="78"/>
    </location>
</feature>
<dbReference type="GO" id="GO:0000976">
    <property type="term" value="F:transcription cis-regulatory region binding"/>
    <property type="evidence" value="ECO:0007669"/>
    <property type="project" value="TreeGrafter"/>
</dbReference>
<accession>A0A511AWN7</accession>
<dbReference type="Gene3D" id="1.10.357.10">
    <property type="entry name" value="Tetracycline Repressor, domain 2"/>
    <property type="match status" value="1"/>
</dbReference>
<evidence type="ECO:0000256" key="1">
    <source>
        <dbReference type="ARBA" id="ARBA00023015"/>
    </source>
</evidence>
<dbReference type="RefSeq" id="WP_146793475.1">
    <property type="nucleotide sequence ID" value="NZ_BARC01000005.1"/>
</dbReference>
<dbReference type="InterPro" id="IPR036271">
    <property type="entry name" value="Tet_transcr_reg_TetR-rel_C_sf"/>
</dbReference>
<protein>
    <recommendedName>
        <fullName evidence="5">HTH tetR-type domain-containing protein</fullName>
    </recommendedName>
</protein>
<dbReference type="InterPro" id="IPR001647">
    <property type="entry name" value="HTH_TetR"/>
</dbReference>
<dbReference type="OrthoDB" id="9779746at2"/>
<dbReference type="GO" id="GO:0003700">
    <property type="term" value="F:DNA-binding transcription factor activity"/>
    <property type="evidence" value="ECO:0007669"/>
    <property type="project" value="TreeGrafter"/>
</dbReference>
<dbReference type="SUPFAM" id="SSF46689">
    <property type="entry name" value="Homeodomain-like"/>
    <property type="match status" value="1"/>
</dbReference>
<keyword evidence="7" id="KW-1185">Reference proteome</keyword>
<keyword evidence="1" id="KW-0805">Transcription regulation</keyword>
<evidence type="ECO:0000256" key="2">
    <source>
        <dbReference type="ARBA" id="ARBA00023125"/>
    </source>
</evidence>
<dbReference type="EMBL" id="BJUZ01000001">
    <property type="protein sequence ID" value="GEK92618.1"/>
    <property type="molecule type" value="Genomic_DNA"/>
</dbReference>
<dbReference type="Pfam" id="PF00440">
    <property type="entry name" value="TetR_N"/>
    <property type="match status" value="1"/>
</dbReference>